<reference evidence="1 2" key="1">
    <citation type="submission" date="2014-08" db="EMBL/GenBank/DDBJ databases">
        <title>Draft genome sequence of a novel L-asparaginase producing marine bacterium, Halomonas campaniensis.</title>
        <authorList>
            <person name="Sundarakrishnan B."/>
            <person name="Moushumi Priya A."/>
            <person name="Raman G."/>
            <person name="Sakthivel N."/>
            <person name="Park S."/>
            <person name="Jayachandran S."/>
        </authorList>
    </citation>
    <scope>NUCLEOTIDE SEQUENCE [LARGE SCALE GENOMIC DNA]</scope>
    <source>
        <strain evidence="1 2">SK03</strain>
    </source>
</reference>
<dbReference type="AlphaFoldDB" id="A0A246S0K0"/>
<dbReference type="RefSeq" id="WP_088699927.1">
    <property type="nucleotide sequence ID" value="NZ_JPUA01000026.1"/>
</dbReference>
<evidence type="ECO:0000313" key="1">
    <source>
        <dbReference type="EMBL" id="OWV29938.1"/>
    </source>
</evidence>
<comment type="caution">
    <text evidence="1">The sequence shown here is derived from an EMBL/GenBank/DDBJ whole genome shotgun (WGS) entry which is preliminary data.</text>
</comment>
<dbReference type="EMBL" id="JPUA01000026">
    <property type="protein sequence ID" value="OWV29938.1"/>
    <property type="molecule type" value="Genomic_DNA"/>
</dbReference>
<keyword evidence="2" id="KW-1185">Reference proteome</keyword>
<dbReference type="Proteomes" id="UP000197334">
    <property type="component" value="Unassembled WGS sequence"/>
</dbReference>
<accession>A0A246S0K0</accession>
<proteinExistence type="predicted"/>
<gene>
    <name evidence="1" type="ORF">JI62_09395</name>
</gene>
<evidence type="ECO:0000313" key="2">
    <source>
        <dbReference type="Proteomes" id="UP000197334"/>
    </source>
</evidence>
<name>A0A246S0K0_9GAMM</name>
<dbReference type="Pfam" id="PF20227">
    <property type="entry name" value="DUF6586"/>
    <property type="match status" value="1"/>
</dbReference>
<dbReference type="InterPro" id="IPR046493">
    <property type="entry name" value="DUF6586"/>
</dbReference>
<sequence>MNARSRTNQLLYQAELLVILPAGDDEHAPARQMALEESALALFELALESLLREVTEHARLPEHRWSVLLAPEGPALAELQRLRDLAAQPESWLNWLEEQLERLHSDEGAARRATHNPAMIAVGNQIGLRQQLLENLQAAKREIGALRETSLEW</sequence>
<dbReference type="OrthoDB" id="6166498at2"/>
<organism evidence="1 2">
    <name type="scientific">Halomonas campaniensis</name>
    <dbReference type="NCBI Taxonomy" id="213554"/>
    <lineage>
        <taxon>Bacteria</taxon>
        <taxon>Pseudomonadati</taxon>
        <taxon>Pseudomonadota</taxon>
        <taxon>Gammaproteobacteria</taxon>
        <taxon>Oceanospirillales</taxon>
        <taxon>Halomonadaceae</taxon>
        <taxon>Halomonas</taxon>
    </lineage>
</organism>
<protein>
    <submittedName>
        <fullName evidence="1">Uncharacterized protein</fullName>
    </submittedName>
</protein>